<evidence type="ECO:0008006" key="4">
    <source>
        <dbReference type="Google" id="ProtNLM"/>
    </source>
</evidence>
<dbReference type="EMBL" id="JBHSCW010000007">
    <property type="protein sequence ID" value="MFC4352599.1"/>
    <property type="molecule type" value="Genomic_DNA"/>
</dbReference>
<reference evidence="3" key="1">
    <citation type="journal article" date="2019" name="Int. J. Syst. Evol. Microbiol.">
        <title>The Global Catalogue of Microorganisms (GCM) 10K type strain sequencing project: providing services to taxonomists for standard genome sequencing and annotation.</title>
        <authorList>
            <consortium name="The Broad Institute Genomics Platform"/>
            <consortium name="The Broad Institute Genome Sequencing Center for Infectious Disease"/>
            <person name="Wu L."/>
            <person name="Ma J."/>
        </authorList>
    </citation>
    <scope>NUCLEOTIDE SEQUENCE [LARGE SCALE GENOMIC DNA]</scope>
    <source>
        <strain evidence="3">CECT 8472</strain>
    </source>
</reference>
<comment type="caution">
    <text evidence="2">The sequence shown here is derived from an EMBL/GenBank/DDBJ whole genome shotgun (WGS) entry which is preliminary data.</text>
</comment>
<organism evidence="2 3">
    <name type="scientific">Fodinicurvata halophila</name>
    <dbReference type="NCBI Taxonomy" id="1419723"/>
    <lineage>
        <taxon>Bacteria</taxon>
        <taxon>Pseudomonadati</taxon>
        <taxon>Pseudomonadota</taxon>
        <taxon>Alphaproteobacteria</taxon>
        <taxon>Rhodospirillales</taxon>
        <taxon>Rhodovibrionaceae</taxon>
        <taxon>Fodinicurvata</taxon>
    </lineage>
</organism>
<evidence type="ECO:0000313" key="3">
    <source>
        <dbReference type="Proteomes" id="UP001595799"/>
    </source>
</evidence>
<name>A0ABV8UNG1_9PROT</name>
<proteinExistence type="predicted"/>
<evidence type="ECO:0000313" key="2">
    <source>
        <dbReference type="EMBL" id="MFC4352599.1"/>
    </source>
</evidence>
<keyword evidence="3" id="KW-1185">Reference proteome</keyword>
<evidence type="ECO:0000256" key="1">
    <source>
        <dbReference type="SAM" id="Phobius"/>
    </source>
</evidence>
<accession>A0ABV8UNG1</accession>
<dbReference type="RefSeq" id="WP_382422951.1">
    <property type="nucleotide sequence ID" value="NZ_JBHSCW010000007.1"/>
</dbReference>
<feature type="transmembrane region" description="Helical" evidence="1">
    <location>
        <begin position="51"/>
        <end position="75"/>
    </location>
</feature>
<sequence>MTVPLRDRHDTSSSRDQASRELHPGFFRVVIIAWLWLIVAFWSVFAGDPQSAWMVTISTAFFGMYFGLSAILIGLQRDREPVHKGFLTYLKGRMDIFTGPVSGRGALVQVAIIPIALALAGTGMAVVLALVRGS</sequence>
<feature type="transmembrane region" description="Helical" evidence="1">
    <location>
        <begin position="106"/>
        <end position="131"/>
    </location>
</feature>
<keyword evidence="1" id="KW-0472">Membrane</keyword>
<dbReference type="Proteomes" id="UP001595799">
    <property type="component" value="Unassembled WGS sequence"/>
</dbReference>
<keyword evidence="1" id="KW-1133">Transmembrane helix</keyword>
<keyword evidence="1" id="KW-0812">Transmembrane</keyword>
<feature type="transmembrane region" description="Helical" evidence="1">
    <location>
        <begin position="25"/>
        <end position="45"/>
    </location>
</feature>
<protein>
    <recommendedName>
        <fullName evidence="4">Integral membrane protein</fullName>
    </recommendedName>
</protein>
<gene>
    <name evidence="2" type="ORF">ACFOW6_13690</name>
</gene>